<keyword evidence="2" id="KW-1185">Reference proteome</keyword>
<sequence length="147" mass="17311">MFGWILFSMLYPRSQRCCLKSFMRRSLDPMSPCQNRILCTTVRTRQLIAEGLATTRWVMSDCEKPNSWRVRNLAARVFSTSRRSHRGFQDSSSFTWVSSKPWLLRKPRTESGCRRDAMPPRRFEALVAFSGEKPHDVTSWAEELRFR</sequence>
<accession>A0A4S8IJM3</accession>
<name>A0A4S8IJM3_MUSBA</name>
<evidence type="ECO:0000313" key="2">
    <source>
        <dbReference type="Proteomes" id="UP000317650"/>
    </source>
</evidence>
<reference evidence="1 2" key="1">
    <citation type="journal article" date="2019" name="Nat. Plants">
        <title>Genome sequencing of Musa balbisiana reveals subgenome evolution and function divergence in polyploid bananas.</title>
        <authorList>
            <person name="Yao X."/>
        </authorList>
    </citation>
    <scope>NUCLEOTIDE SEQUENCE [LARGE SCALE GENOMIC DNA]</scope>
    <source>
        <strain evidence="2">cv. DH-PKW</strain>
        <tissue evidence="1">Leaves</tissue>
    </source>
</reference>
<protein>
    <submittedName>
        <fullName evidence="1">Uncharacterized protein</fullName>
    </submittedName>
</protein>
<comment type="caution">
    <text evidence="1">The sequence shown here is derived from an EMBL/GenBank/DDBJ whole genome shotgun (WGS) entry which is preliminary data.</text>
</comment>
<gene>
    <name evidence="1" type="ORF">C4D60_Mb06t00270</name>
</gene>
<dbReference type="AlphaFoldDB" id="A0A4S8IJM3"/>
<evidence type="ECO:0000313" key="1">
    <source>
        <dbReference type="EMBL" id="THU48561.1"/>
    </source>
</evidence>
<dbReference type="EMBL" id="PYDT01000009">
    <property type="protein sequence ID" value="THU48561.1"/>
    <property type="molecule type" value="Genomic_DNA"/>
</dbReference>
<proteinExistence type="predicted"/>
<organism evidence="1 2">
    <name type="scientific">Musa balbisiana</name>
    <name type="common">Banana</name>
    <dbReference type="NCBI Taxonomy" id="52838"/>
    <lineage>
        <taxon>Eukaryota</taxon>
        <taxon>Viridiplantae</taxon>
        <taxon>Streptophyta</taxon>
        <taxon>Embryophyta</taxon>
        <taxon>Tracheophyta</taxon>
        <taxon>Spermatophyta</taxon>
        <taxon>Magnoliopsida</taxon>
        <taxon>Liliopsida</taxon>
        <taxon>Zingiberales</taxon>
        <taxon>Musaceae</taxon>
        <taxon>Musa</taxon>
    </lineage>
</organism>
<dbReference type="Proteomes" id="UP000317650">
    <property type="component" value="Chromosome 6"/>
</dbReference>